<evidence type="ECO:0000259" key="3">
    <source>
        <dbReference type="Pfam" id="PF06848"/>
    </source>
</evidence>
<dbReference type="EMBL" id="SNWP01000015">
    <property type="protein sequence ID" value="TDO23585.1"/>
    <property type="molecule type" value="Genomic_DNA"/>
</dbReference>
<dbReference type="OrthoDB" id="9816593at2"/>
<dbReference type="Pfam" id="PF13585">
    <property type="entry name" value="CHU_C"/>
    <property type="match status" value="1"/>
</dbReference>
<dbReference type="InterPro" id="IPR010671">
    <property type="entry name" value="Disaggr-rel_dom"/>
</dbReference>
<keyword evidence="2" id="KW-0732">Signal</keyword>
<evidence type="ECO:0000313" key="8">
    <source>
        <dbReference type="Proteomes" id="UP000295741"/>
    </source>
</evidence>
<name>A0A4R6INU1_9BACT</name>
<accession>A0A4R6INU1</accession>
<dbReference type="InterPro" id="IPR026341">
    <property type="entry name" value="T9SS_type_B"/>
</dbReference>
<dbReference type="NCBIfam" id="NF033679">
    <property type="entry name" value="DNRLRE_dom"/>
    <property type="match status" value="1"/>
</dbReference>
<comment type="caution">
    <text evidence="7">The sequence shown here is derived from an EMBL/GenBank/DDBJ whole genome shotgun (WGS) entry which is preliminary data.</text>
</comment>
<dbReference type="Proteomes" id="UP000295741">
    <property type="component" value="Unassembled WGS sequence"/>
</dbReference>
<keyword evidence="8" id="KW-1185">Reference proteome</keyword>
<dbReference type="SUPFAM" id="SSF49373">
    <property type="entry name" value="Invasin/intimin cell-adhesion fragments"/>
    <property type="match status" value="1"/>
</dbReference>
<dbReference type="Gene3D" id="2.60.40.10">
    <property type="entry name" value="Immunoglobulins"/>
    <property type="match status" value="1"/>
</dbReference>
<feature type="domain" description="PKD-like" evidence="6">
    <location>
        <begin position="2821"/>
        <end position="2897"/>
    </location>
</feature>
<evidence type="ECO:0000259" key="5">
    <source>
        <dbReference type="Pfam" id="PF19081"/>
    </source>
</evidence>
<feature type="domain" description="Ig-like" evidence="5">
    <location>
        <begin position="1606"/>
        <end position="1693"/>
    </location>
</feature>
<dbReference type="InterPro" id="IPR008964">
    <property type="entry name" value="Invasin/intimin_cell_adhesion"/>
</dbReference>
<dbReference type="Pfam" id="PF19408">
    <property type="entry name" value="PKD_6"/>
    <property type="match status" value="1"/>
</dbReference>
<organism evidence="7 8">
    <name type="scientific">Sediminibacterium goheungense</name>
    <dbReference type="NCBI Taxonomy" id="1086393"/>
    <lineage>
        <taxon>Bacteria</taxon>
        <taxon>Pseudomonadati</taxon>
        <taxon>Bacteroidota</taxon>
        <taxon>Chitinophagia</taxon>
        <taxon>Chitinophagales</taxon>
        <taxon>Chitinophagaceae</taxon>
        <taxon>Sediminibacterium</taxon>
    </lineage>
</organism>
<feature type="chain" id="PRO_5020268972" evidence="2">
    <location>
        <begin position="25"/>
        <end position="4086"/>
    </location>
</feature>
<dbReference type="Gene3D" id="2.60.40.3440">
    <property type="match status" value="5"/>
</dbReference>
<evidence type="ECO:0000313" key="7">
    <source>
        <dbReference type="EMBL" id="TDO23585.1"/>
    </source>
</evidence>
<dbReference type="InterPro" id="IPR044023">
    <property type="entry name" value="Ig_7"/>
</dbReference>
<dbReference type="Pfam" id="PF17963">
    <property type="entry name" value="Big_9"/>
    <property type="match status" value="8"/>
</dbReference>
<dbReference type="Pfam" id="PF19081">
    <property type="entry name" value="Ig_7"/>
    <property type="match status" value="2"/>
</dbReference>
<feature type="signal peptide" evidence="2">
    <location>
        <begin position="1"/>
        <end position="24"/>
    </location>
</feature>
<dbReference type="RefSeq" id="WP_133475761.1">
    <property type="nucleotide sequence ID" value="NZ_SNWP01000015.1"/>
</dbReference>
<dbReference type="NCBIfam" id="TIGR04131">
    <property type="entry name" value="Bac_Flav_CTERM"/>
    <property type="match status" value="1"/>
</dbReference>
<dbReference type="InterPro" id="IPR013783">
    <property type="entry name" value="Ig-like_fold"/>
</dbReference>
<dbReference type="InterPro" id="IPR045829">
    <property type="entry name" value="PKD_6"/>
</dbReference>
<protein>
    <submittedName>
        <fullName evidence="7">Gliding motility-associated-like protein</fullName>
    </submittedName>
</protein>
<dbReference type="Pfam" id="PF09134">
    <property type="entry name" value="Invasin_D3"/>
    <property type="match status" value="1"/>
</dbReference>
<evidence type="ECO:0000259" key="4">
    <source>
        <dbReference type="Pfam" id="PF09134"/>
    </source>
</evidence>
<sequence>MFARIRIAFFLMAVILIAVTNATAQNTTFKKGSAIIDVGSATPTIGNSLKPYGLIYALLKNHNVPVNCVIDPNKVKDGIDFTYSGKSYRGGPFIISVDYLTTQVKNTINSFVNQGAIVDYTTSDLTVNVTYKLNFAPKWVMDRTNGVIAVRFLNNAGIPSSAFSFKEPSQLGDCDDLFVMPHADPTWAYHNKLYFWNKENRGAIWAGCHAVSVLENLSKDTSISGVPTTLKMNFLSTNGLVNFEEHGKGALPYSPYNPADPLAQYIGKTDGAQTFGSENVFLPKLGGGWNSGTKILTGSPQQSDVPLLSPGPGAVNIYGKGFNDNARGYVAYQAGHNIASTLTADAVAAQRIFFNFSFFALNDNVIPKISASISGIPTQMNANTTYTNFTANVTGLGGPFTYEWVSTIPGTFTAANGAVTSFTPSNSITTLTTGIVTCKVTDACGRVSFDSKGITVVPANPPITASNIAKSILSECTSSSIVFNVFDSNVDANAGARTLVSVTGLTNGTVLTNTTGEITYVPAAYFKGTDAGTYTISNGISNVTGNLNITVGEVALIPSLTNDAATAKIDNPTAINVLGNDKNTPSSSDGGNLYIRDIVTKPGKGYVYINTNGTLTYLSKKDETNITGGDSFSYLACNNSGYCAVGLVNITLEQDACTTGQYQAANTTTSTTTFTAVSDTYINSQNSPIDSSNHVSVGGLSVLRLHGNSTSTIGVRKPLMKFDLSTIATNATVNSATLKLYVTSGTSFLNATLSPIQATIFALTKDWVENEATWNNYKTGSAWSAGGAGTDDYSSLVTNPSLPGTAPTYTLTLAAQSEMNASIGSLVSSWVSTPANNKGLIIVPKTSIGAIGGGIHFFSREASTASLRPQLEVNYSTPAPCLVIPGNYKPIAYPDTTSTPSGTAKTISVLANDANYYGNTNVIQSVTTPQYGTASIVGNTILYTPNGSYVGTDTLTYTIKDNSTNETTTTTVRINVTRIAPKINHDAASTNSGTAVTIAVGANDTDAQGQMGAPTVTTNPKNGTFTINGNSIVYTPGAGFYGKDSLIYSRSNISSDPCVPVLSDTAIVRITVNNQPPVAGNDIVTTFGCTPVDINAKTNDSDPEGTPLTINIVSQPTNGTVTINGNGTIRYTPNNGFTGSDGFTYKVKDGSPDSLQSNTASVSVTVSAAANPNQAPVGVADSDNTLINQPVNTDVLANDSDPNSDPLTVSITAPGLLAPTNGTLVLLGNKQIRYIPNANFTGTDTYEYQLTDNHPSCSGSSSLSVKVLVTIKVTPIPITVAGTVWDDANGSGTGTFSNIFTSGEVGTNGNGGIYLYLVDNNNEIIDQTSIDNSGNYLLVNVPPSSNNLKLIMSNEVKSIGETLTTSTLPAGYVVTSPGIRNLTTGTSNLTGIDFGVGILPVAISYDFTKQVNPGALLALDATKFTGTDVDGTIVSIRYTSFPSNIASVVIGGTTYTSGNWPGGGVTVALNTTISIFPNAGTVTPEIQFQVIDNSGKESLTAATVKVPMYTPLLPGSINGPGAVCGVSVPGALTSLTAASGGQSAISYQWQSSLDNTTFTNITDATFADYTPGNTIAATTYFRRRAITNDDAAVFSNVVTVTFNALPSVPVSGTGATSAVSGTFNISATAPAGANLTLDWYATLTGGSVLTGGSGTTTFTTPTVTYTTTYFVATRNTVTGCVSSSRLSVVVTITGSTNPGIIGSNQTICGSGTPAQLTSIQAPDAGAIQWQSSTSTDPLTFTNIGGANSATYTPTTITTTTYYRRLVAGNASNIVEVTVNPLPAQPTITAGARTGTGTVTLSAAVPAGVTVDWYSAASGGTLLSSGSVNYTTPSISSTTNYFALARNISTGCVASARTPVTATINPTLTGGTIGSNNSYCGPSTPAAFTSTAAASGGTGSISYQWESSTDNTTFTNIGGATNATYTPGTNIAQTTYYRRKASTSVDAAVYSNTVVITIKALPIIVIAPLTAAITTGSSIGITASGAVTYSWSPTIGLSAANTATVTASPTTTRLYTVSGTDADACVGTASITVTVNPALNPGSIGSDQVICANTAPAALTSVAAASGGTGTISYQWQSSTNNILFTNIVGAIAATYAPSALSQTTYYRRLATTSVDVTVMSNVVTITANPLPVLTITPASLTLPKGAYAVLTASGATTYTWTPTTNLGSTNTASVTANPSATTTYTVSGIGANTCTNTLSVTITVDDVKHPDFGVTNVNVPLPGNVSTNDNTQAGTTYGTPIPVTGNPSGGTVTMNANGTYSFTSPNVGIYRYYVPVCASGQTTGCPVTLLQITVFSHISTTNPPVANPDIATTKMNTPVTVNILSNDKCANTGCTLNPASVSITTNPVNGTTTVNPDGTIIYTPNNGFTGRDSLQYSVCDNTTPVALCAVTKVYFNVLPTVVSAKITAADDYGSTTLGGTITGNILSNDKHSENSAITVTSNGTPLSSQGTLVMNANGSYTFTAAANFTGPVDIVYTVCGGTPNICTNATLHLLVSPLGIDAVNDDFTSKPIDGAKGGSTTTVLTNDKLNNNAVNANDINITIVNNGGITGLTVSSSGILTVPSNTTEGNYTVIYQICEKAQPVNCDQATVLITIARGLYSEVTAVCIGDVPYVQYKVTPNFLAGANPVTLTWLNTDKSVVTAQAVQANQSTTATILWPGAVVDANSKPVDWPGWIIQNGVWVQGNDGFEKTRPTAYLVFSVNPTDTVQLSYPPASPACVASPDKYELLAGSIGTNHTICAGAPANTLTSITNASGGIGTISYQWQISTDGTNFTNITNTNAATLAPGTLTQDRFYRRIASTSNGITAISNVVKVTVTPVPAIVGPIIGDCAVNKDSTRLYTVTPAANATSYLWTVPVGWTGNSTTNSITVGTGNSNGVITVTPKNGNCTGSTVSFTVKVIDYAQVTFSATPTTALGDNNTPINVGIQLIDVNGLPITCSGGPATLCTNSGTGTFTTVIDNGNGTYSSTLTSPANNIDICGSVGGVKIQKTVKVNFTGPQGAIKGNGPIFSHETPTLTFTATEGVAPFTVIYRAGNSQKTDTLKNIQSGQVIPVPNIQQTTFYTMLSIIASDGARRDNNFTRDTTTIIVLAPRIVVTLKADPPKLIRDSIYSTKLNIKVKNIGDVDLKQVELRANLEEIFPRPVEFFLDSVKVSGATVRQNPNYNGRSNTDLFAYYKPKQTLPGEIWSAGMINWHQPNTYNVSSIGLMSDAQINQLAEQIQQKLEQRISYQLRTESADETATENELEYYTVRNEEGYNMFAAISELPVNVEGNVQIFLRIKPNGYFEPFIAQVTTVGTGFTQFGTAKANSVSNDNQDETQHPEITKKGTPVPSVITVFPNPSIGLALKAGPLIAQGDGSYNVKLSYVVTNYGDVNLQNVTLLHNLLSNIGSPATFTIVTPPSTTGTIAANPAFNGKTDINLLVSANSILGVGATATVEVTVNIKPNQPNAIYKLQATVTGFSLEVNGTVSDLSNDGVNPDTDGDKKPSEKLITTIAINVNIPPLVTPPVGTPKDITEAVLVTDTTFCNTVSNLKLIPRGAVTGGYYPYEYQWQQSANNVNFTDITGATDTFYVTGTLTSTTWYRRRVISGSLEVFSNSIKVTINKADKPAFSPTGTKVIPFNGSLTVTASTAKTYAWSTGGTSNAITVVNAGKYWLNITDNNNCAAVDTVLIMPPPPLVKDSVYIFGTPGLPGTPTLQTEKSANNNIVWYADSTTTNGTVAPVFPTTPGVYTYWVTQKDPVWGLESIRVKFTVTIKPPVPVTRNAIYIIGAPGNPPNSGVQAQATGGGTLRFYTSPTGGTNVAAPVLPGVIGVYTYYVSQIINGVESDRIPYTVTMLAPTQVTDIEKVLTKPVQLQEDGSFLFGFTFYTKNLRPELLDSVRLSDDLTTVFPNTTSFNVVSIKASGNLIANSLYDGRAQIELLANGSQLPGLKTDSVEIMVRMVPNGFSGTLNNTARINAISPFGRVGVVSTDPFGTGTGRIPTKFSIPLVDIFIPTGFSPNRDGVNDNFVITRPFNTNISLEIFNRWGNRVYRDDNYQNNWGGRGNQPNRILGDELPDGTYYYIVLATDKGTGAVRKFAGYLTLKR</sequence>
<dbReference type="Gene3D" id="2.60.40.2810">
    <property type="match status" value="1"/>
</dbReference>
<feature type="region of interest" description="Disordered" evidence="1">
    <location>
        <begin position="3309"/>
        <end position="3328"/>
    </location>
</feature>
<evidence type="ECO:0000256" key="2">
    <source>
        <dbReference type="SAM" id="SignalP"/>
    </source>
</evidence>
<gene>
    <name evidence="7" type="ORF">BC659_3197</name>
</gene>
<feature type="domain" description="Invasin" evidence="4">
    <location>
        <begin position="2902"/>
        <end position="2997"/>
    </location>
</feature>
<dbReference type="Pfam" id="PF06848">
    <property type="entry name" value="Disaggr_repeat"/>
    <property type="match status" value="1"/>
</dbReference>
<evidence type="ECO:0000256" key="1">
    <source>
        <dbReference type="SAM" id="MobiDB-lite"/>
    </source>
</evidence>
<proteinExistence type="predicted"/>
<evidence type="ECO:0000259" key="6">
    <source>
        <dbReference type="Pfam" id="PF19408"/>
    </source>
</evidence>
<dbReference type="InterPro" id="IPR015217">
    <property type="entry name" value="Invasin_dom_3"/>
</dbReference>
<dbReference type="NCBIfam" id="NF012211">
    <property type="entry name" value="tand_rpt_95"/>
    <property type="match status" value="6"/>
</dbReference>
<feature type="domain" description="Ig-like" evidence="5">
    <location>
        <begin position="1782"/>
        <end position="1865"/>
    </location>
</feature>
<feature type="domain" description="Disaggregatase-related" evidence="3">
    <location>
        <begin position="714"/>
        <end position="873"/>
    </location>
</feature>
<reference evidence="7 8" key="1">
    <citation type="submission" date="2019-03" db="EMBL/GenBank/DDBJ databases">
        <title>Genomic Encyclopedia of Archaeal and Bacterial Type Strains, Phase II (KMG-II): from individual species to whole genera.</title>
        <authorList>
            <person name="Goeker M."/>
        </authorList>
    </citation>
    <scope>NUCLEOTIDE SEQUENCE [LARGE SCALE GENOMIC DNA]</scope>
    <source>
        <strain evidence="7 8">DSM 28323</strain>
    </source>
</reference>